<evidence type="ECO:0000256" key="5">
    <source>
        <dbReference type="ARBA" id="ARBA00022989"/>
    </source>
</evidence>
<dbReference type="Pfam" id="PF00528">
    <property type="entry name" value="BPD_transp_1"/>
    <property type="match status" value="1"/>
</dbReference>
<reference evidence="10" key="2">
    <citation type="submission" date="2016-04" db="EMBL/GenBank/DDBJ databases">
        <title>Complete Genome and Plasmid Sequences for Rhodococcus fascians D188 and Draft Sequences for Rhodococcus spp. Isolates PBTS 1 and PBTS 2.</title>
        <authorList>
            <person name="Stamer R."/>
            <person name="Vereecke D."/>
            <person name="Zhang Y."/>
            <person name="Schilkey F."/>
            <person name="Devitt N."/>
            <person name="Randall J."/>
        </authorList>
    </citation>
    <scope>NUCLEOTIDE SEQUENCE [LARGE SCALE GENOMIC DNA]</scope>
    <source>
        <strain evidence="10">PBTS2</strain>
    </source>
</reference>
<keyword evidence="4 7" id="KW-0812">Transmembrane</keyword>
<dbReference type="PANTHER" id="PTHR30465:SF0">
    <property type="entry name" value="OLIGOPEPTIDE TRANSPORT SYSTEM PERMEASE PROTEIN APPB"/>
    <property type="match status" value="1"/>
</dbReference>
<feature type="transmembrane region" description="Helical" evidence="7">
    <location>
        <begin position="265"/>
        <end position="286"/>
    </location>
</feature>
<feature type="transmembrane region" description="Helical" evidence="7">
    <location>
        <begin position="150"/>
        <end position="170"/>
    </location>
</feature>
<protein>
    <submittedName>
        <fullName evidence="9">Putative peptide transport permease protein</fullName>
    </submittedName>
</protein>
<feature type="transmembrane region" description="Helical" evidence="7">
    <location>
        <begin position="309"/>
        <end position="333"/>
    </location>
</feature>
<evidence type="ECO:0000256" key="3">
    <source>
        <dbReference type="ARBA" id="ARBA00022475"/>
    </source>
</evidence>
<evidence type="ECO:0000256" key="2">
    <source>
        <dbReference type="ARBA" id="ARBA00022448"/>
    </source>
</evidence>
<dbReference type="PANTHER" id="PTHR30465">
    <property type="entry name" value="INNER MEMBRANE ABC TRANSPORTER"/>
    <property type="match status" value="1"/>
</dbReference>
<comment type="subcellular location">
    <subcellularLocation>
        <location evidence="1 7">Cell membrane</location>
        <topology evidence="1 7">Multi-pass membrane protein</topology>
    </subcellularLocation>
</comment>
<reference evidence="9 10" key="1">
    <citation type="journal article" date="2016" name="Genome Announc.">
        <title>Complete Genome and Plasmid Sequences for Rhodococcus fascians D188 and Draft Sequences for Rhodococcus Isolates PBTS 1 and PBTS 2.</title>
        <authorList>
            <person name="Stamler R.A."/>
            <person name="Vereecke D."/>
            <person name="Zhang Y."/>
            <person name="Schilkey F."/>
            <person name="Devitt N."/>
            <person name="Randall J.J."/>
        </authorList>
    </citation>
    <scope>NUCLEOTIDE SEQUENCE [LARGE SCALE GENOMIC DNA]</scope>
    <source>
        <strain evidence="9 10">PBTS2</strain>
    </source>
</reference>
<dbReference type="CDD" id="cd06261">
    <property type="entry name" value="TM_PBP2"/>
    <property type="match status" value="1"/>
</dbReference>
<accession>A0A143QSZ9</accession>
<dbReference type="Proteomes" id="UP000076038">
    <property type="component" value="Chromosome"/>
</dbReference>
<dbReference type="EMBL" id="CP015220">
    <property type="protein sequence ID" value="AMY26140.1"/>
    <property type="molecule type" value="Genomic_DNA"/>
</dbReference>
<dbReference type="PATRIC" id="fig|1653479.3.peg.4938"/>
<feature type="domain" description="ABC transmembrane type-1" evidence="8">
    <location>
        <begin position="114"/>
        <end position="330"/>
    </location>
</feature>
<evidence type="ECO:0000256" key="1">
    <source>
        <dbReference type="ARBA" id="ARBA00004651"/>
    </source>
</evidence>
<keyword evidence="2 7" id="KW-0813">Transport</keyword>
<sequence length="345" mass="37897">MPRAVPSGTAVVLDGRWLRVGGYLARRLLNYVVLLIIATFLTYLLASLTFDPLSNLLSRNPPPSDAVLDAKRAALHLDDNPVLRYLKWLWAVLHGDFGQTIAAGSVNDELWRRILVSLRLVVLGTVLGAVLGTLVGAYGAVRQYKIFDHVATVVTFILISTPILVLAPVLKYLAVQVNQSTGSQFFQYTGETSTTLAPGLMNEIVDRAQHLLLPTVVLMLFTIGGYSRYMRSSMLDELNMDYIRTARGKGLTRGRAIFKHGFRTALIPMATLFAFGMGAVITGATFTERVFGWYGMGDWLIYGITSQDINITLAVSLFTALSVLVSGMLTDIFTAALDPRVRYAD</sequence>
<dbReference type="KEGG" id="rhs:A3Q41_04880"/>
<comment type="similarity">
    <text evidence="7">Belongs to the binding-protein-dependent transport system permease family.</text>
</comment>
<organism evidence="9 10">
    <name type="scientific">Rhodococcoides fascians</name>
    <name type="common">Rhodococcus fascians</name>
    <dbReference type="NCBI Taxonomy" id="1828"/>
    <lineage>
        <taxon>Bacteria</taxon>
        <taxon>Bacillati</taxon>
        <taxon>Actinomycetota</taxon>
        <taxon>Actinomycetes</taxon>
        <taxon>Mycobacteriales</taxon>
        <taxon>Nocardiaceae</taxon>
        <taxon>Rhodococcoides</taxon>
    </lineage>
</organism>
<dbReference type="PROSITE" id="PS50928">
    <property type="entry name" value="ABC_TM1"/>
    <property type="match status" value="1"/>
</dbReference>
<dbReference type="InterPro" id="IPR000515">
    <property type="entry name" value="MetI-like"/>
</dbReference>
<dbReference type="AlphaFoldDB" id="A0A143QSZ9"/>
<feature type="transmembrane region" description="Helical" evidence="7">
    <location>
        <begin position="28"/>
        <end position="50"/>
    </location>
</feature>
<keyword evidence="10" id="KW-1185">Reference proteome</keyword>
<evidence type="ECO:0000313" key="9">
    <source>
        <dbReference type="EMBL" id="AMY26140.1"/>
    </source>
</evidence>
<keyword evidence="5 7" id="KW-1133">Transmembrane helix</keyword>
<dbReference type="InterPro" id="IPR035906">
    <property type="entry name" value="MetI-like_sf"/>
</dbReference>
<dbReference type="Gene3D" id="1.10.3720.10">
    <property type="entry name" value="MetI-like"/>
    <property type="match status" value="1"/>
</dbReference>
<evidence type="ECO:0000256" key="6">
    <source>
        <dbReference type="ARBA" id="ARBA00023136"/>
    </source>
</evidence>
<name>A0A143QSZ9_RHOFA</name>
<feature type="transmembrane region" description="Helical" evidence="7">
    <location>
        <begin position="208"/>
        <end position="226"/>
    </location>
</feature>
<feature type="transmembrane region" description="Helical" evidence="7">
    <location>
        <begin position="114"/>
        <end position="138"/>
    </location>
</feature>
<evidence type="ECO:0000256" key="7">
    <source>
        <dbReference type="RuleBase" id="RU363032"/>
    </source>
</evidence>
<dbReference type="GO" id="GO:0005886">
    <property type="term" value="C:plasma membrane"/>
    <property type="evidence" value="ECO:0007669"/>
    <property type="project" value="UniProtKB-SubCell"/>
</dbReference>
<evidence type="ECO:0000259" key="8">
    <source>
        <dbReference type="PROSITE" id="PS50928"/>
    </source>
</evidence>
<keyword evidence="3" id="KW-1003">Cell membrane</keyword>
<gene>
    <name evidence="9" type="ORF">A3Q41_04880</name>
</gene>
<proteinExistence type="inferred from homology"/>
<dbReference type="SUPFAM" id="SSF161098">
    <property type="entry name" value="MetI-like"/>
    <property type="match status" value="1"/>
</dbReference>
<dbReference type="GO" id="GO:0055085">
    <property type="term" value="P:transmembrane transport"/>
    <property type="evidence" value="ECO:0007669"/>
    <property type="project" value="InterPro"/>
</dbReference>
<evidence type="ECO:0000313" key="10">
    <source>
        <dbReference type="Proteomes" id="UP000076038"/>
    </source>
</evidence>
<keyword evidence="6 7" id="KW-0472">Membrane</keyword>
<evidence type="ECO:0000256" key="4">
    <source>
        <dbReference type="ARBA" id="ARBA00022692"/>
    </source>
</evidence>